<keyword evidence="9" id="KW-1185">Reference proteome</keyword>
<comment type="similarity">
    <text evidence="1">Belongs to the 'phage' integrase family.</text>
</comment>
<gene>
    <name evidence="8" type="ORF">SAMN04490355_11081</name>
</gene>
<dbReference type="InterPro" id="IPR011010">
    <property type="entry name" value="DNA_brk_join_enz"/>
</dbReference>
<dbReference type="PANTHER" id="PTHR30349">
    <property type="entry name" value="PHAGE INTEGRASE-RELATED"/>
    <property type="match status" value="1"/>
</dbReference>
<evidence type="ECO:0000256" key="2">
    <source>
        <dbReference type="ARBA" id="ARBA00022908"/>
    </source>
</evidence>
<evidence type="ECO:0000256" key="4">
    <source>
        <dbReference type="ARBA" id="ARBA00023172"/>
    </source>
</evidence>
<dbReference type="Pfam" id="PF14657">
    <property type="entry name" value="Arm-DNA-bind_4"/>
    <property type="match status" value="1"/>
</dbReference>
<evidence type="ECO:0000256" key="5">
    <source>
        <dbReference type="PROSITE-ProRule" id="PRU01248"/>
    </source>
</evidence>
<dbReference type="InterPro" id="IPR050090">
    <property type="entry name" value="Tyrosine_recombinase_XerCD"/>
</dbReference>
<dbReference type="EMBL" id="FOTS01000108">
    <property type="protein sequence ID" value="SFM40481.1"/>
    <property type="molecule type" value="Genomic_DNA"/>
</dbReference>
<proteinExistence type="inferred from homology"/>
<dbReference type="Pfam" id="PF00589">
    <property type="entry name" value="Phage_integrase"/>
    <property type="match status" value="1"/>
</dbReference>
<dbReference type="InterPro" id="IPR010998">
    <property type="entry name" value="Integrase_recombinase_N"/>
</dbReference>
<evidence type="ECO:0000313" key="9">
    <source>
        <dbReference type="Proteomes" id="UP000199520"/>
    </source>
</evidence>
<name>A0A1I4QK94_9FIRM</name>
<keyword evidence="4" id="KW-0233">DNA recombination</keyword>
<dbReference type="CDD" id="cd01189">
    <property type="entry name" value="INT_ICEBs1_C_like"/>
    <property type="match status" value="1"/>
</dbReference>
<dbReference type="GO" id="GO:0006310">
    <property type="term" value="P:DNA recombination"/>
    <property type="evidence" value="ECO:0007669"/>
    <property type="project" value="UniProtKB-KW"/>
</dbReference>
<dbReference type="GO" id="GO:0003677">
    <property type="term" value="F:DNA binding"/>
    <property type="evidence" value="ECO:0007669"/>
    <property type="project" value="UniProtKB-UniRule"/>
</dbReference>
<evidence type="ECO:0000256" key="1">
    <source>
        <dbReference type="ARBA" id="ARBA00008857"/>
    </source>
</evidence>
<dbReference type="Gene3D" id="1.10.150.130">
    <property type="match status" value="1"/>
</dbReference>
<dbReference type="Gene3D" id="1.10.443.10">
    <property type="entry name" value="Intergrase catalytic core"/>
    <property type="match status" value="1"/>
</dbReference>
<dbReference type="Proteomes" id="UP000199520">
    <property type="component" value="Unassembled WGS sequence"/>
</dbReference>
<dbReference type="PROSITE" id="PS51898">
    <property type="entry name" value="TYR_RECOMBINASE"/>
    <property type="match status" value="1"/>
</dbReference>
<feature type="domain" description="Tyr recombinase" evidence="6">
    <location>
        <begin position="170"/>
        <end position="377"/>
    </location>
</feature>
<organism evidence="8 9">
    <name type="scientific">Pelosinus propionicus DSM 13327</name>
    <dbReference type="NCBI Taxonomy" id="1123291"/>
    <lineage>
        <taxon>Bacteria</taxon>
        <taxon>Bacillati</taxon>
        <taxon>Bacillota</taxon>
        <taxon>Negativicutes</taxon>
        <taxon>Selenomonadales</taxon>
        <taxon>Sporomusaceae</taxon>
        <taxon>Pelosinus</taxon>
    </lineage>
</organism>
<sequence>MAYFRKRGEKWSFTADIGQDAATGKRKQKTVSGFKTKKEAQLAAGKLEQEVNHGTYIEEKNLTFEDFSIEWLKLYCDNVKESSARARRYEIDCLAFYFRNIKLKNITKKTYHDTLIDLKDRGYSDNTISGIHGTARMFFKKAMELDVIKLDPTAYARPPRSQRAIDEDDAPAKYLEKDELNVFLKTAKEKGLDGDYLIFMTLAYSGMRIGELCGLKWTDVDFEAHTINIIKTYYNPKNITTEYLLQTPKTKSSKRCIDIDIDVINELKKHQEQQDIIKNRIGDSYYDKNFIFAKIKNNPGYPHYLKFIEIRMSRLLKIAGLAKELTPHSLRHTHTSLLAEAGVGLQQIMERLGHIDDSTTKNVYMHVTKTMKKEASQKFSELMRNL</sequence>
<evidence type="ECO:0000259" key="6">
    <source>
        <dbReference type="PROSITE" id="PS51898"/>
    </source>
</evidence>
<protein>
    <submittedName>
        <fullName evidence="8">Site-specific recombinase XerD</fullName>
    </submittedName>
</protein>
<dbReference type="PANTHER" id="PTHR30349:SF64">
    <property type="entry name" value="PROPHAGE INTEGRASE INTD-RELATED"/>
    <property type="match status" value="1"/>
</dbReference>
<dbReference type="SUPFAM" id="SSF56349">
    <property type="entry name" value="DNA breaking-rejoining enzymes"/>
    <property type="match status" value="1"/>
</dbReference>
<dbReference type="PROSITE" id="PS51900">
    <property type="entry name" value="CB"/>
    <property type="match status" value="1"/>
</dbReference>
<evidence type="ECO:0000313" key="8">
    <source>
        <dbReference type="EMBL" id="SFM40481.1"/>
    </source>
</evidence>
<dbReference type="OrthoDB" id="9803188at2"/>
<evidence type="ECO:0000259" key="7">
    <source>
        <dbReference type="PROSITE" id="PS51900"/>
    </source>
</evidence>
<dbReference type="InterPro" id="IPR013762">
    <property type="entry name" value="Integrase-like_cat_sf"/>
</dbReference>
<dbReference type="STRING" id="1123291.SAMN04490355_11081"/>
<dbReference type="InterPro" id="IPR028259">
    <property type="entry name" value="AP2-like_int_N"/>
</dbReference>
<keyword evidence="2" id="KW-0229">DNA integration</keyword>
<dbReference type="Pfam" id="PF14659">
    <property type="entry name" value="Phage_int_SAM_3"/>
    <property type="match status" value="1"/>
</dbReference>
<keyword evidence="3 5" id="KW-0238">DNA-binding</keyword>
<dbReference type="AlphaFoldDB" id="A0A1I4QK94"/>
<accession>A0A1I4QK94</accession>
<dbReference type="RefSeq" id="WP_090944884.1">
    <property type="nucleotide sequence ID" value="NZ_FOTS01000108.1"/>
</dbReference>
<dbReference type="InterPro" id="IPR004107">
    <property type="entry name" value="Integrase_SAM-like_N"/>
</dbReference>
<evidence type="ECO:0000256" key="3">
    <source>
        <dbReference type="ARBA" id="ARBA00023125"/>
    </source>
</evidence>
<reference evidence="9" key="1">
    <citation type="submission" date="2016-10" db="EMBL/GenBank/DDBJ databases">
        <authorList>
            <person name="Varghese N."/>
            <person name="Submissions S."/>
        </authorList>
    </citation>
    <scope>NUCLEOTIDE SEQUENCE [LARGE SCALE GENOMIC DNA]</scope>
    <source>
        <strain evidence="9">DSM 13327</strain>
    </source>
</reference>
<dbReference type="GO" id="GO:0015074">
    <property type="term" value="P:DNA integration"/>
    <property type="evidence" value="ECO:0007669"/>
    <property type="project" value="UniProtKB-KW"/>
</dbReference>
<dbReference type="InterPro" id="IPR002104">
    <property type="entry name" value="Integrase_catalytic"/>
</dbReference>
<feature type="domain" description="Core-binding (CB)" evidence="7">
    <location>
        <begin position="62"/>
        <end position="143"/>
    </location>
</feature>
<dbReference type="InterPro" id="IPR044068">
    <property type="entry name" value="CB"/>
</dbReference>